<organism evidence="1 2">
    <name type="scientific">Ideonella oryzae</name>
    <dbReference type="NCBI Taxonomy" id="2937441"/>
    <lineage>
        <taxon>Bacteria</taxon>
        <taxon>Pseudomonadati</taxon>
        <taxon>Pseudomonadota</taxon>
        <taxon>Betaproteobacteria</taxon>
        <taxon>Burkholderiales</taxon>
        <taxon>Sphaerotilaceae</taxon>
        <taxon>Ideonella</taxon>
    </lineage>
</organism>
<proteinExistence type="predicted"/>
<name>A0ABT1BQ99_9BURK</name>
<accession>A0ABT1BQ99</accession>
<dbReference type="RefSeq" id="WP_252770954.1">
    <property type="nucleotide sequence ID" value="NZ_JAMXMC010000009.1"/>
</dbReference>
<dbReference type="EMBL" id="JAMXMC010000009">
    <property type="protein sequence ID" value="MCO5978360.1"/>
    <property type="molecule type" value="Genomic_DNA"/>
</dbReference>
<evidence type="ECO:0000313" key="1">
    <source>
        <dbReference type="EMBL" id="MCO5978360.1"/>
    </source>
</evidence>
<comment type="caution">
    <text evidence="1">The sequence shown here is derived from an EMBL/GenBank/DDBJ whole genome shotgun (WGS) entry which is preliminary data.</text>
</comment>
<evidence type="ECO:0000313" key="2">
    <source>
        <dbReference type="Proteomes" id="UP001204851"/>
    </source>
</evidence>
<reference evidence="1 2" key="1">
    <citation type="submission" date="2022-06" db="EMBL/GenBank/DDBJ databases">
        <title>Ideonella sp. NS12-5 Genome sequencing and assembly.</title>
        <authorList>
            <person name="Jung Y."/>
        </authorList>
    </citation>
    <scope>NUCLEOTIDE SEQUENCE [LARGE SCALE GENOMIC DNA]</scope>
    <source>
        <strain evidence="1 2">NS12-5</strain>
    </source>
</reference>
<keyword evidence="2" id="KW-1185">Reference proteome</keyword>
<gene>
    <name evidence="1" type="ORF">M0L44_16805</name>
</gene>
<protein>
    <submittedName>
        <fullName evidence="1">Uncharacterized protein</fullName>
    </submittedName>
</protein>
<dbReference type="Proteomes" id="UP001204851">
    <property type="component" value="Unassembled WGS sequence"/>
</dbReference>
<sequence length="187" mass="19653">MSTSMFHTCVLRFSGNPLTPSSPLGGGTLLPTAPTDLFCWYTAAAELANANLLVKPVSVQWVMFDAQDAAQRWVASPDGQSVLATSFVSGYFDDNTALPLALLVHRWKAWTGTQPSMRCGSCPPANMSGGTQLPAFVGAPMNSLTASPPVETTLLHFADATALATYVGSTPGQAYLANTLCAQHLTS</sequence>